<dbReference type="GO" id="GO:0005634">
    <property type="term" value="C:nucleus"/>
    <property type="evidence" value="ECO:0007669"/>
    <property type="project" value="UniProtKB-SubCell"/>
</dbReference>
<keyword evidence="7 12" id="KW-0175">Coiled coil</keyword>
<name>A0A448YME0_BRENA</name>
<dbReference type="InParanoid" id="A0A448YME0"/>
<evidence type="ECO:0000313" key="14">
    <source>
        <dbReference type="EMBL" id="VEU22070.1"/>
    </source>
</evidence>
<evidence type="ECO:0000256" key="8">
    <source>
        <dbReference type="ARBA" id="ARBA00023067"/>
    </source>
</evidence>
<evidence type="ECO:0000256" key="12">
    <source>
        <dbReference type="SAM" id="Coils"/>
    </source>
</evidence>
<dbReference type="GO" id="GO:0051301">
    <property type="term" value="P:cell division"/>
    <property type="evidence" value="ECO:0007669"/>
    <property type="project" value="UniProtKB-KW"/>
</dbReference>
<evidence type="ECO:0000256" key="6">
    <source>
        <dbReference type="ARBA" id="ARBA00022840"/>
    </source>
</evidence>
<comment type="subcellular location">
    <subcellularLocation>
        <location evidence="1 11">Nucleus</location>
    </subcellularLocation>
</comment>
<accession>A0A448YME0</accession>
<dbReference type="PIRSF" id="PIRSF005719">
    <property type="entry name" value="SMC"/>
    <property type="match status" value="1"/>
</dbReference>
<feature type="coiled-coil region" evidence="12">
    <location>
        <begin position="445"/>
        <end position="496"/>
    </location>
</feature>
<dbReference type="InterPro" id="IPR027417">
    <property type="entry name" value="P-loop_NTPase"/>
</dbReference>
<dbReference type="OrthoDB" id="10255539at2759"/>
<keyword evidence="3" id="KW-0132">Cell division</keyword>
<dbReference type="InterPro" id="IPR003395">
    <property type="entry name" value="RecF/RecN/SMC_N"/>
</dbReference>
<gene>
    <name evidence="14" type="ORF">BRENAR_LOCUS2802</name>
</gene>
<evidence type="ECO:0000256" key="4">
    <source>
        <dbReference type="ARBA" id="ARBA00022741"/>
    </source>
</evidence>
<dbReference type="FunFam" id="3.40.50.300:FF:000278">
    <property type="entry name" value="Structural maintenance of chromosomes 2"/>
    <property type="match status" value="1"/>
</dbReference>
<dbReference type="AlphaFoldDB" id="A0A448YME0"/>
<dbReference type="GO" id="GO:0016887">
    <property type="term" value="F:ATP hydrolysis activity"/>
    <property type="evidence" value="ECO:0007669"/>
    <property type="project" value="InterPro"/>
</dbReference>
<dbReference type="SUPFAM" id="SSF57997">
    <property type="entry name" value="Tropomyosin"/>
    <property type="match status" value="1"/>
</dbReference>
<protein>
    <recommendedName>
        <fullName evidence="11">Structural maintenance of chromosomes protein</fullName>
    </recommendedName>
</protein>
<feature type="coiled-coil region" evidence="12">
    <location>
        <begin position="683"/>
        <end position="710"/>
    </location>
</feature>
<keyword evidence="9 11" id="KW-0539">Nucleus</keyword>
<keyword evidence="10" id="KW-0131">Cell cycle</keyword>
<evidence type="ECO:0000256" key="3">
    <source>
        <dbReference type="ARBA" id="ARBA00022618"/>
    </source>
</evidence>
<dbReference type="InterPro" id="IPR036277">
    <property type="entry name" value="SMC_hinge_sf"/>
</dbReference>
<dbReference type="GO" id="GO:0007076">
    <property type="term" value="P:mitotic chromosome condensation"/>
    <property type="evidence" value="ECO:0007669"/>
    <property type="project" value="UniProtKB-ARBA"/>
</dbReference>
<feature type="coiled-coil region" evidence="12">
    <location>
        <begin position="821"/>
        <end position="890"/>
    </location>
</feature>
<dbReference type="EMBL" id="CAACVR010000017">
    <property type="protein sequence ID" value="VEU22070.1"/>
    <property type="molecule type" value="Genomic_DNA"/>
</dbReference>
<dbReference type="InterPro" id="IPR027120">
    <property type="entry name" value="Smc2_ABC"/>
</dbReference>
<evidence type="ECO:0000256" key="11">
    <source>
        <dbReference type="PIRNR" id="PIRNR005719"/>
    </source>
</evidence>
<keyword evidence="5" id="KW-0498">Mitosis</keyword>
<dbReference type="GO" id="GO:0005524">
    <property type="term" value="F:ATP binding"/>
    <property type="evidence" value="ECO:0007669"/>
    <property type="project" value="UniProtKB-KW"/>
</dbReference>
<sequence length="1171" mass="133253">MHVEELVIDGFKSYAVRTVISGWDPQFNAITGLNGSGKSNILDAVCFVLGINNTSNLRAQNLQDLIYKRGQAGVTKASVTITFDNTDKSKSPIGFEQYSKISVTRQIVLGGTSKYLINGHKAQQIQVLNLFQSVQLNINHPNFLIMQGKITKMLNMKPTEILGLIEEAAGTKMYEWQREKAEKTMKKKNLKLQTTENLLREEVEPKLRHLREQKRIVLEYQEVQAELETLSKAVGAHDYKRYSESISENGELLQAAEAEIASNEEEVKELNREIEKLESDVEDMKRRRQEESSKSSLIKDLEDDENSLTNEITRLTTAREIKKQSLVEQQEKIKQGKDNLTHMRETVSKTGKSHQELEDAFTREKAEVEHIKEVLRGKEDLLSTLSTGISSKGSTDGGYISHLQAANKKVSDTKIEIEKNKMRIGHLQSELESNRAKITARQEDIVRLKEELSKRKRNCEVLQLKMAKIGFDMDRFQELKTKDRDLQRLLSQANNRYHDFHRQNPSFEFSYERPSAQFDPRSVKGLAGELFNLPESNSKAATALEVCAGGRLFNVVVDTQHTGAELLEHGKLRKRVTLIPLNKIHSKVLDPRKVSAAKSVGSDKVDLALNLIEYSGDFKKAMEFIFGNRLICEDAETAKKVTFNPQIHAGSVTLEGDYYDPEGRLSGGSRRNTSSMLMKFRQHRELKASVDSLQEQLQSVREELQKQSQLSVQTEPIQHDLQVEQYEVDNLQKKLVSGDSASFIKHNEDLAAEVKDLEAKIADLTTKVHSYTEDAKQIEKDMKEFNSDGATKLRELRNDIDSMSVSLKKREKALGDEHQKFQDSKISVEQLELDIQSVENECRKLDEQSVSLQESIASMDVEIRQQELMLEEKREKISTEKSKLEGIYEELKAMGHTLNDKRKRLVDVNEKLTTNKQSVDKIKSTLSHLQAAVDKIVSEHDWVVDEKILRSVLEQYTNIDTAECHQRIDQLAIKMGAMKKKGINTNIMSQIEQHEKHENSLKTKIKQINKDKKKIEETIKKLDEYKRTELVKTYQKVSEEFGEIFSVLLPQAFAKLVPVNPRQVTDGLEVKVQLGNVWKESLVELSGGQRSLVALSLIMALLQFRPAPLYILDEVDAALDLSHTQSIGHLIKTRFKGSQFMVVSLKEGMFTNANRLFKVRFQEGTSVVTAS</sequence>
<dbReference type="Pfam" id="PF06470">
    <property type="entry name" value="SMC_hinge"/>
    <property type="match status" value="1"/>
</dbReference>
<dbReference type="PANTHER" id="PTHR43977">
    <property type="entry name" value="STRUCTURAL MAINTENANCE OF CHROMOSOMES PROTEIN 3"/>
    <property type="match status" value="1"/>
</dbReference>
<dbReference type="STRING" id="13370.A0A448YME0"/>
<evidence type="ECO:0000256" key="7">
    <source>
        <dbReference type="ARBA" id="ARBA00023054"/>
    </source>
</evidence>
<evidence type="ECO:0000256" key="1">
    <source>
        <dbReference type="ARBA" id="ARBA00004123"/>
    </source>
</evidence>
<dbReference type="InterPro" id="IPR010935">
    <property type="entry name" value="SMC_hinge"/>
</dbReference>
<dbReference type="InterPro" id="IPR024704">
    <property type="entry name" value="SMC"/>
</dbReference>
<dbReference type="FunCoup" id="A0A448YME0">
    <property type="interactions" value="1064"/>
</dbReference>
<dbReference type="SUPFAM" id="SSF52540">
    <property type="entry name" value="P-loop containing nucleoside triphosphate hydrolases"/>
    <property type="match status" value="1"/>
</dbReference>
<feature type="coiled-coil region" evidence="12">
    <location>
        <begin position="246"/>
        <end position="318"/>
    </location>
</feature>
<dbReference type="Pfam" id="PF02463">
    <property type="entry name" value="SMC_N"/>
    <property type="match status" value="1"/>
</dbReference>
<feature type="coiled-coil region" evidence="12">
    <location>
        <begin position="747"/>
        <end position="788"/>
    </location>
</feature>
<dbReference type="Gene3D" id="1.10.287.1490">
    <property type="match status" value="1"/>
</dbReference>
<proteinExistence type="inferred from homology"/>
<keyword evidence="8" id="KW-0226">DNA condensation</keyword>
<dbReference type="Gene3D" id="3.30.70.1620">
    <property type="match status" value="1"/>
</dbReference>
<feature type="coiled-coil region" evidence="12">
    <location>
        <begin position="991"/>
        <end position="1028"/>
    </location>
</feature>
<evidence type="ECO:0000256" key="5">
    <source>
        <dbReference type="ARBA" id="ARBA00022776"/>
    </source>
</evidence>
<dbReference type="FunFam" id="3.40.50.300:FF:000385">
    <property type="entry name" value="Structural maintenance of chromosomes 2"/>
    <property type="match status" value="1"/>
</dbReference>
<dbReference type="Gene3D" id="1.20.1060.20">
    <property type="match status" value="1"/>
</dbReference>
<dbReference type="GO" id="GO:0005694">
    <property type="term" value="C:chromosome"/>
    <property type="evidence" value="ECO:0007669"/>
    <property type="project" value="InterPro"/>
</dbReference>
<evidence type="ECO:0000256" key="10">
    <source>
        <dbReference type="ARBA" id="ARBA00023306"/>
    </source>
</evidence>
<dbReference type="CDD" id="cd03273">
    <property type="entry name" value="ABC_SMC2_euk"/>
    <property type="match status" value="1"/>
</dbReference>
<reference evidence="14 15" key="1">
    <citation type="submission" date="2018-12" db="EMBL/GenBank/DDBJ databases">
        <authorList>
            <person name="Tiukova I."/>
            <person name="Dainat J."/>
        </authorList>
    </citation>
    <scope>NUCLEOTIDE SEQUENCE [LARGE SCALE GENOMIC DNA]</scope>
</reference>
<keyword evidence="6" id="KW-0067">ATP-binding</keyword>
<evidence type="ECO:0000256" key="2">
    <source>
        <dbReference type="ARBA" id="ARBA00005231"/>
    </source>
</evidence>
<keyword evidence="15" id="KW-1185">Reference proteome</keyword>
<dbReference type="SMART" id="SM00968">
    <property type="entry name" value="SMC_hinge"/>
    <property type="match status" value="1"/>
</dbReference>
<dbReference type="Proteomes" id="UP000290900">
    <property type="component" value="Unassembled WGS sequence"/>
</dbReference>
<dbReference type="Gene3D" id="3.40.50.300">
    <property type="entry name" value="P-loop containing nucleotide triphosphate hydrolases"/>
    <property type="match status" value="2"/>
</dbReference>
<dbReference type="SUPFAM" id="SSF75553">
    <property type="entry name" value="Smc hinge domain"/>
    <property type="match status" value="1"/>
</dbReference>
<evidence type="ECO:0000256" key="9">
    <source>
        <dbReference type="ARBA" id="ARBA00023242"/>
    </source>
</evidence>
<keyword evidence="4" id="KW-0547">Nucleotide-binding</keyword>
<evidence type="ECO:0000259" key="13">
    <source>
        <dbReference type="SMART" id="SM00968"/>
    </source>
</evidence>
<organism evidence="14 15">
    <name type="scientific">Brettanomyces naardenensis</name>
    <name type="common">Yeast</name>
    <dbReference type="NCBI Taxonomy" id="13370"/>
    <lineage>
        <taxon>Eukaryota</taxon>
        <taxon>Fungi</taxon>
        <taxon>Dikarya</taxon>
        <taxon>Ascomycota</taxon>
        <taxon>Saccharomycotina</taxon>
        <taxon>Pichiomycetes</taxon>
        <taxon>Pichiales</taxon>
        <taxon>Pichiaceae</taxon>
        <taxon>Brettanomyces</taxon>
    </lineage>
</organism>
<comment type="similarity">
    <text evidence="2">Belongs to the SMC family. SMC2 subfamily.</text>
</comment>
<feature type="domain" description="SMC hinge" evidence="13">
    <location>
        <begin position="521"/>
        <end position="642"/>
    </location>
</feature>
<evidence type="ECO:0000313" key="15">
    <source>
        <dbReference type="Proteomes" id="UP000290900"/>
    </source>
</evidence>